<keyword evidence="3" id="KW-1185">Reference proteome</keyword>
<dbReference type="Proteomes" id="UP000183371">
    <property type="component" value="Unassembled WGS sequence"/>
</dbReference>
<keyword evidence="1" id="KW-0175">Coiled coil</keyword>
<protein>
    <submittedName>
        <fullName evidence="2">Chemotaxis protein CheZ</fullName>
    </submittedName>
</protein>
<dbReference type="GO" id="GO:0050920">
    <property type="term" value="P:regulation of chemotaxis"/>
    <property type="evidence" value="ECO:0007669"/>
    <property type="project" value="InterPro"/>
</dbReference>
<feature type="coiled-coil region" evidence="1">
    <location>
        <begin position="69"/>
        <end position="103"/>
    </location>
</feature>
<dbReference type="RefSeq" id="WP_008552149.1">
    <property type="nucleotide sequence ID" value="NZ_FPBD01000005.1"/>
</dbReference>
<dbReference type="Pfam" id="PF04344">
    <property type="entry name" value="CheZ"/>
    <property type="match status" value="1"/>
</dbReference>
<dbReference type="SUPFAM" id="SSF75708">
    <property type="entry name" value="Chemotaxis phosphatase CheZ"/>
    <property type="match status" value="1"/>
</dbReference>
<proteinExistence type="predicted"/>
<accession>A0A1I7C398</accession>
<evidence type="ECO:0000313" key="3">
    <source>
        <dbReference type="Proteomes" id="UP000183371"/>
    </source>
</evidence>
<dbReference type="GO" id="GO:0003824">
    <property type="term" value="F:catalytic activity"/>
    <property type="evidence" value="ECO:0007669"/>
    <property type="project" value="InterPro"/>
</dbReference>
<organism evidence="2 3">
    <name type="scientific">Pseudovibrio denitrificans</name>
    <dbReference type="NCBI Taxonomy" id="258256"/>
    <lineage>
        <taxon>Bacteria</taxon>
        <taxon>Pseudomonadati</taxon>
        <taxon>Pseudomonadota</taxon>
        <taxon>Alphaproteobacteria</taxon>
        <taxon>Hyphomicrobiales</taxon>
        <taxon>Stappiaceae</taxon>
        <taxon>Pseudovibrio</taxon>
    </lineage>
</organism>
<dbReference type="Gene3D" id="1.10.287.500">
    <property type="entry name" value="Helix hairpin bin"/>
    <property type="match status" value="1"/>
</dbReference>
<evidence type="ECO:0000256" key="1">
    <source>
        <dbReference type="SAM" id="Coils"/>
    </source>
</evidence>
<sequence length="257" mass="28126">MLHEFGVGMSVVRKTFRAEAQFGAHNARAEIGSPIQDNGEAARHQQVMEEIASLKEMLSSPDTDPQELSRRVAEELREEIGEAAKLKRELDAIYEAIAETKTEIAALHNKASVDNDERGRVTLELGAIVSGTEGATEQILSAAEVIDQSAATVMPMVPSEHEGLVTDIHEQVVSIFEACNFQDLTGQRISKVVNTLSFVEERIIRMIEIWGGIESFKEISDRINAEKEGDDSALLHGPALDVEAGTVTQDDIDALFD</sequence>
<reference evidence="3" key="1">
    <citation type="submission" date="2016-10" db="EMBL/GenBank/DDBJ databases">
        <authorList>
            <person name="Varghese N."/>
            <person name="Submissions S."/>
        </authorList>
    </citation>
    <scope>NUCLEOTIDE SEQUENCE [LARGE SCALE GENOMIC DNA]</scope>
    <source>
        <strain evidence="3">DSM 17465</strain>
    </source>
</reference>
<name>A0A1I7C398_9HYPH</name>
<dbReference type="AlphaFoldDB" id="A0A1I7C398"/>
<evidence type="ECO:0000313" key="2">
    <source>
        <dbReference type="EMBL" id="SFT93902.1"/>
    </source>
</evidence>
<dbReference type="GO" id="GO:0009288">
    <property type="term" value="C:bacterial-type flagellum"/>
    <property type="evidence" value="ECO:0007669"/>
    <property type="project" value="InterPro"/>
</dbReference>
<dbReference type="EMBL" id="FPBD01000005">
    <property type="protein sequence ID" value="SFT93902.1"/>
    <property type="molecule type" value="Genomic_DNA"/>
</dbReference>
<gene>
    <name evidence="2" type="ORF">SAMN05444141_105108</name>
</gene>
<dbReference type="InterPro" id="IPR007439">
    <property type="entry name" value="Chemotax_Pase_CheZ"/>
</dbReference>